<dbReference type="Proteomes" id="UP000783871">
    <property type="component" value="Unassembled WGS sequence"/>
</dbReference>
<dbReference type="Pfam" id="PF08974">
    <property type="entry name" value="DUF1877"/>
    <property type="match status" value="1"/>
</dbReference>
<comment type="caution">
    <text evidence="1">The sequence shown here is derived from an EMBL/GenBank/DDBJ whole genome shotgun (WGS) entry which is preliminary data.</text>
</comment>
<dbReference type="InterPro" id="IPR015068">
    <property type="entry name" value="DUF1877"/>
</dbReference>
<proteinExistence type="predicted"/>
<sequence>MSMWIYFQGLESSELPVRPAGFDALFDVEFDELRRRVRAGDAVWLEAGFFQLDEIYLLQSHLGRDRELPIFEGRHIPDPGGGPGHVALDPPEVARTAAYLERVSFPDQWQEWRQLPSSESDEELRERLAQYHDDLRAFYARSAEQGSAVVKHFSF</sequence>
<gene>
    <name evidence="1" type="ORF">HCJ94_21830</name>
</gene>
<dbReference type="Gene3D" id="3.40.1760.10">
    <property type="entry name" value="YfbM-like super family"/>
    <property type="match status" value="1"/>
</dbReference>
<protein>
    <submittedName>
        <fullName evidence="1">DUF1877 family protein</fullName>
    </submittedName>
</protein>
<evidence type="ECO:0000313" key="1">
    <source>
        <dbReference type="EMBL" id="NJP34544.1"/>
    </source>
</evidence>
<organism evidence="1 2">
    <name type="scientific">Micromonospora thermarum</name>
    <dbReference type="NCBI Taxonomy" id="2720024"/>
    <lineage>
        <taxon>Bacteria</taxon>
        <taxon>Bacillati</taxon>
        <taxon>Actinomycetota</taxon>
        <taxon>Actinomycetes</taxon>
        <taxon>Micromonosporales</taxon>
        <taxon>Micromonosporaceae</taxon>
        <taxon>Micromonospora</taxon>
    </lineage>
</organism>
<reference evidence="1 2" key="1">
    <citation type="submission" date="2020-03" db="EMBL/GenBank/DDBJ databases">
        <title>WGS of actinomycetes isolated from Thailand.</title>
        <authorList>
            <person name="Thawai C."/>
        </authorList>
    </citation>
    <scope>NUCLEOTIDE SEQUENCE [LARGE SCALE GENOMIC DNA]</scope>
    <source>
        <strain evidence="1 2">HSS6-12</strain>
    </source>
</reference>
<name>A0ABX0ZC57_9ACTN</name>
<dbReference type="EMBL" id="JAATEO010000026">
    <property type="protein sequence ID" value="NJP34544.1"/>
    <property type="molecule type" value="Genomic_DNA"/>
</dbReference>
<keyword evidence="2" id="KW-1185">Reference proteome</keyword>
<dbReference type="SUPFAM" id="SSF111069">
    <property type="entry name" value="Hypothetical protein yfbM"/>
    <property type="match status" value="1"/>
</dbReference>
<evidence type="ECO:0000313" key="2">
    <source>
        <dbReference type="Proteomes" id="UP000783871"/>
    </source>
</evidence>
<accession>A0ABX0ZC57</accession>
<dbReference type="InterPro" id="IPR035944">
    <property type="entry name" value="YfbM-like_sf"/>
</dbReference>